<gene>
    <name evidence="2" type="ORF">BaRGS_00002793</name>
</gene>
<evidence type="ECO:0000313" key="3">
    <source>
        <dbReference type="Proteomes" id="UP001519460"/>
    </source>
</evidence>
<evidence type="ECO:0000256" key="1">
    <source>
        <dbReference type="SAM" id="MobiDB-lite"/>
    </source>
</evidence>
<proteinExistence type="predicted"/>
<dbReference type="AlphaFoldDB" id="A0ABD0M422"/>
<evidence type="ECO:0000313" key="2">
    <source>
        <dbReference type="EMBL" id="KAK7506071.1"/>
    </source>
</evidence>
<sequence length="148" mass="16577">MAETEKFVANTRGKADIWRFFLLRETEAGKVDHTTGYCKEYKASVKLGGGTSNLNAHIRRHIIETDDNRHQISTQPFYRFNSAAVFRLKCTRAVSHRQFNVKIPDILGLGTAPVCPENSSVETTSGGTSLAERKAASDTRNFTQERLN</sequence>
<accession>A0ABD0M422</accession>
<protein>
    <recommendedName>
        <fullName evidence="4">BED-type domain-containing protein</fullName>
    </recommendedName>
</protein>
<feature type="compositionally biased region" description="Polar residues" evidence="1">
    <location>
        <begin position="117"/>
        <end position="128"/>
    </location>
</feature>
<keyword evidence="3" id="KW-1185">Reference proteome</keyword>
<reference evidence="2 3" key="1">
    <citation type="journal article" date="2023" name="Sci. Data">
        <title>Genome assembly of the Korean intertidal mud-creeper Batillaria attramentaria.</title>
        <authorList>
            <person name="Patra A.K."/>
            <person name="Ho P.T."/>
            <person name="Jun S."/>
            <person name="Lee S.J."/>
            <person name="Kim Y."/>
            <person name="Won Y.J."/>
        </authorList>
    </citation>
    <scope>NUCLEOTIDE SEQUENCE [LARGE SCALE GENOMIC DNA]</scope>
    <source>
        <strain evidence="2">Wonlab-2016</strain>
    </source>
</reference>
<feature type="region of interest" description="Disordered" evidence="1">
    <location>
        <begin position="117"/>
        <end position="148"/>
    </location>
</feature>
<comment type="caution">
    <text evidence="2">The sequence shown here is derived from an EMBL/GenBank/DDBJ whole genome shotgun (WGS) entry which is preliminary data.</text>
</comment>
<organism evidence="2 3">
    <name type="scientific">Batillaria attramentaria</name>
    <dbReference type="NCBI Taxonomy" id="370345"/>
    <lineage>
        <taxon>Eukaryota</taxon>
        <taxon>Metazoa</taxon>
        <taxon>Spiralia</taxon>
        <taxon>Lophotrochozoa</taxon>
        <taxon>Mollusca</taxon>
        <taxon>Gastropoda</taxon>
        <taxon>Caenogastropoda</taxon>
        <taxon>Sorbeoconcha</taxon>
        <taxon>Cerithioidea</taxon>
        <taxon>Batillariidae</taxon>
        <taxon>Batillaria</taxon>
    </lineage>
</organism>
<feature type="compositionally biased region" description="Polar residues" evidence="1">
    <location>
        <begin position="138"/>
        <end position="148"/>
    </location>
</feature>
<name>A0ABD0M422_9CAEN</name>
<dbReference type="Proteomes" id="UP001519460">
    <property type="component" value="Unassembled WGS sequence"/>
</dbReference>
<evidence type="ECO:0008006" key="4">
    <source>
        <dbReference type="Google" id="ProtNLM"/>
    </source>
</evidence>
<dbReference type="SMART" id="SM00614">
    <property type="entry name" value="ZnF_BED"/>
    <property type="match status" value="1"/>
</dbReference>
<dbReference type="EMBL" id="JACVVK020000008">
    <property type="protein sequence ID" value="KAK7506071.1"/>
    <property type="molecule type" value="Genomic_DNA"/>
</dbReference>